<feature type="domain" description="Heterokaryon incompatibility" evidence="3">
    <location>
        <begin position="409"/>
        <end position="585"/>
    </location>
</feature>
<organism evidence="4 5">
    <name type="scientific">Staphylotrichum longicolle</name>
    <dbReference type="NCBI Taxonomy" id="669026"/>
    <lineage>
        <taxon>Eukaryota</taxon>
        <taxon>Fungi</taxon>
        <taxon>Dikarya</taxon>
        <taxon>Ascomycota</taxon>
        <taxon>Pezizomycotina</taxon>
        <taxon>Sordariomycetes</taxon>
        <taxon>Sordariomycetidae</taxon>
        <taxon>Sordariales</taxon>
        <taxon>Chaetomiaceae</taxon>
        <taxon>Staphylotrichum</taxon>
    </lineage>
</organism>
<feature type="compositionally biased region" description="Pro residues" evidence="1">
    <location>
        <begin position="290"/>
        <end position="300"/>
    </location>
</feature>
<dbReference type="PANTHER" id="PTHR24148:SF64">
    <property type="entry name" value="HETEROKARYON INCOMPATIBILITY DOMAIN-CONTAINING PROTEIN"/>
    <property type="match status" value="1"/>
</dbReference>
<feature type="region of interest" description="Disordered" evidence="1">
    <location>
        <begin position="269"/>
        <end position="301"/>
    </location>
</feature>
<evidence type="ECO:0000313" key="4">
    <source>
        <dbReference type="EMBL" id="KAG7284519.1"/>
    </source>
</evidence>
<dbReference type="Pfam" id="PF06985">
    <property type="entry name" value="HET"/>
    <property type="match status" value="1"/>
</dbReference>
<dbReference type="PANTHER" id="PTHR24148">
    <property type="entry name" value="ANKYRIN REPEAT DOMAIN-CONTAINING PROTEIN 39 HOMOLOG-RELATED"/>
    <property type="match status" value="1"/>
</dbReference>
<reference evidence="4" key="1">
    <citation type="submission" date="2023-02" db="EMBL/GenBank/DDBJ databases">
        <authorList>
            <person name="Palmer J.M."/>
        </authorList>
    </citation>
    <scope>NUCLEOTIDE SEQUENCE</scope>
    <source>
        <strain evidence="4">FW57</strain>
    </source>
</reference>
<dbReference type="InterPro" id="IPR052895">
    <property type="entry name" value="HetReg/Transcr_Mod"/>
</dbReference>
<feature type="chain" id="PRO_5042225720" description="Heterokaryon incompatibility domain-containing protein" evidence="2">
    <location>
        <begin position="27"/>
        <end position="1030"/>
    </location>
</feature>
<gene>
    <name evidence="4" type="ORF">NEMBOFW57_010894</name>
</gene>
<accession>A0AAD4ENJ5</accession>
<keyword evidence="5" id="KW-1185">Reference proteome</keyword>
<dbReference type="Pfam" id="PF26639">
    <property type="entry name" value="Het-6_barrel"/>
    <property type="match status" value="1"/>
</dbReference>
<evidence type="ECO:0000259" key="3">
    <source>
        <dbReference type="Pfam" id="PF06985"/>
    </source>
</evidence>
<dbReference type="Proteomes" id="UP001197093">
    <property type="component" value="Unassembled WGS sequence"/>
</dbReference>
<sequence length="1030" mass="114916">MRLSLSCLLVAAAIWPLFGLLKLVSAKPAPVLDSRYFSINNASLATLNPLDKRQDCSVNPVYCAGSGGYCSAGSSCCYNRCCIAGYACRSDGLCYADVVYTYCYTTTFYTTTTVPSVRYSTVYSTTKSTRTSWSTTTSTIRTSAATSTIWSTVTRFSKRHAPPIPALTLAPTPPPTTKTTINTPLYSMARDPPSLRLRRLLQDKLDPLLQKRVAYVTITVVYTSTAYSYVYSTSYSTQTVTSGTTDVLSTYTTTAYSGASTTYTVTSTTTVRAEERNGDGDNDGGGRRPGPGPSPVPVPVPVSVSARRLSEEELVEEELVEEELVVGELVEEELVVGEPVVEELVEELKKDPVVVVADAASFPYNELPVGQDEIRILILDSGELQDSLQATLKRIYIGKDPQRTDRGEYEGISYSWEQDVANPKFVSKLKLQGKIKVRMGPGASLVELPVKKNLETALRHLRFGTKRRSVWTDELCIDQKHEAEQKKQMELMGLVYSGAKQVIGWLGEDETDLDALVEKVREVGGISTVRGILPDGTLDIDPEQHPVVKEVARKMFDKMTGKEDRAVIARIAGLRFWKRRWILQEVALAESLVLQMGSVTFSWYLLIVLLEMIDKERLHRTDDFRVVLSSARILHDEDILRNTLRRGIRLMQLLKRQREWGAQFPLLDLVQTLRGWGCGEPADRVNALLGLIPKHDMDDNRPTTIAPDIDRAFKLISGDPDFCDEVRHAYKEVINNDKKDPVKEYCGLLEVYGTLVHGFAHRYGKLDGLNFNNSERLRLFPSWLPNFHAPKKMFSLVEGVPINPVNWLVVKRPMYKAAGDTTARLHRFGDPVPAFLSSQGRPVDTVRYIAKEAFVCPEVDSVDAAIERLHTWTKATGPIIDSWETLSPRVYGDYDEAVRFTSVAGLTTRRDEKAPVRAQREDLSLLDVARGPGIFHRMARKHPGPVFRAQCGRRPFVTHMGYIGIGPADTKADDTVCILNGGQTPYVVRGVDGARWNFIGECYVHGIMDGEVLSTWPEEKRKDEGTFTFV</sequence>
<evidence type="ECO:0000256" key="1">
    <source>
        <dbReference type="SAM" id="MobiDB-lite"/>
    </source>
</evidence>
<proteinExistence type="predicted"/>
<dbReference type="InterPro" id="IPR010730">
    <property type="entry name" value="HET"/>
</dbReference>
<protein>
    <recommendedName>
        <fullName evidence="3">Heterokaryon incompatibility domain-containing protein</fullName>
    </recommendedName>
</protein>
<dbReference type="AlphaFoldDB" id="A0AAD4ENJ5"/>
<dbReference type="EMBL" id="JAHCVI010000006">
    <property type="protein sequence ID" value="KAG7284519.1"/>
    <property type="molecule type" value="Genomic_DNA"/>
</dbReference>
<keyword evidence="2" id="KW-0732">Signal</keyword>
<evidence type="ECO:0000313" key="5">
    <source>
        <dbReference type="Proteomes" id="UP001197093"/>
    </source>
</evidence>
<comment type="caution">
    <text evidence="4">The sequence shown here is derived from an EMBL/GenBank/DDBJ whole genome shotgun (WGS) entry which is preliminary data.</text>
</comment>
<evidence type="ECO:0000256" key="2">
    <source>
        <dbReference type="SAM" id="SignalP"/>
    </source>
</evidence>
<feature type="signal peptide" evidence="2">
    <location>
        <begin position="1"/>
        <end position="26"/>
    </location>
</feature>
<name>A0AAD4ENJ5_9PEZI</name>